<dbReference type="EMBL" id="JAGSXH010000093">
    <property type="protein sequence ID" value="MBS2965635.1"/>
    <property type="molecule type" value="Genomic_DNA"/>
</dbReference>
<dbReference type="InterPro" id="IPR007278">
    <property type="entry name" value="DUF397"/>
</dbReference>
<comment type="caution">
    <text evidence="3">The sequence shown here is derived from an EMBL/GenBank/DDBJ whole genome shotgun (WGS) entry which is preliminary data.</text>
</comment>
<evidence type="ECO:0000259" key="2">
    <source>
        <dbReference type="Pfam" id="PF04149"/>
    </source>
</evidence>
<evidence type="ECO:0000256" key="1">
    <source>
        <dbReference type="SAM" id="MobiDB-lite"/>
    </source>
</evidence>
<feature type="domain" description="DUF397" evidence="2">
    <location>
        <begin position="12"/>
        <end position="64"/>
    </location>
</feature>
<keyword evidence="4" id="KW-1185">Reference proteome</keyword>
<organism evidence="3 4">
    <name type="scientific">Actinocrinis puniceicyclus</name>
    <dbReference type="NCBI Taxonomy" id="977794"/>
    <lineage>
        <taxon>Bacteria</taxon>
        <taxon>Bacillati</taxon>
        <taxon>Actinomycetota</taxon>
        <taxon>Actinomycetes</taxon>
        <taxon>Catenulisporales</taxon>
        <taxon>Actinospicaceae</taxon>
        <taxon>Actinocrinis</taxon>
    </lineage>
</organism>
<feature type="region of interest" description="Disordered" evidence="1">
    <location>
        <begin position="1"/>
        <end position="23"/>
    </location>
</feature>
<reference evidence="3" key="1">
    <citation type="submission" date="2021-04" db="EMBL/GenBank/DDBJ databases">
        <title>Genome based classification of Actinospica acidithermotolerans sp. nov., an actinobacterium isolated from an Indonesian hot spring.</title>
        <authorList>
            <person name="Kusuma A.B."/>
            <person name="Putra K.E."/>
            <person name="Nafisah S."/>
            <person name="Loh J."/>
            <person name="Nouioui I."/>
            <person name="Goodfellow M."/>
        </authorList>
    </citation>
    <scope>NUCLEOTIDE SEQUENCE</scope>
    <source>
        <strain evidence="3">DSM 45618</strain>
    </source>
</reference>
<sequence length="70" mass="7352">MNHETDSTGLIWRKSSRSGGQGGNCVEVAELPDGGTVVRDSKDPDGPVLRFTAAEWTAFVAGVRDGEFGG</sequence>
<accession>A0A8J8BEK1</accession>
<name>A0A8J8BEK1_9ACTN</name>
<protein>
    <submittedName>
        <fullName evidence="3">DUF397 domain-containing protein</fullName>
    </submittedName>
</protein>
<evidence type="ECO:0000313" key="4">
    <source>
        <dbReference type="Proteomes" id="UP000677913"/>
    </source>
</evidence>
<gene>
    <name evidence="3" type="ORF">KGA66_21470</name>
</gene>
<dbReference type="Proteomes" id="UP000677913">
    <property type="component" value="Unassembled WGS sequence"/>
</dbReference>
<dbReference type="AlphaFoldDB" id="A0A8J8BEK1"/>
<dbReference type="RefSeq" id="WP_211469990.1">
    <property type="nucleotide sequence ID" value="NZ_JAGSXH010000093.1"/>
</dbReference>
<evidence type="ECO:0000313" key="3">
    <source>
        <dbReference type="EMBL" id="MBS2965635.1"/>
    </source>
</evidence>
<proteinExistence type="predicted"/>
<dbReference type="Pfam" id="PF04149">
    <property type="entry name" value="DUF397"/>
    <property type="match status" value="1"/>
</dbReference>